<evidence type="ECO:0000313" key="1">
    <source>
        <dbReference type="EMBL" id="RRT40327.1"/>
    </source>
</evidence>
<dbReference type="Proteomes" id="UP000287651">
    <property type="component" value="Unassembled WGS sequence"/>
</dbReference>
<dbReference type="EMBL" id="AMZH03019462">
    <property type="protein sequence ID" value="RRT40327.1"/>
    <property type="molecule type" value="Genomic_DNA"/>
</dbReference>
<dbReference type="AlphaFoldDB" id="A0A426XLH1"/>
<reference evidence="1 2" key="1">
    <citation type="journal article" date="2014" name="Agronomy (Basel)">
        <title>A Draft Genome Sequence for Ensete ventricosum, the Drought-Tolerant Tree Against Hunger.</title>
        <authorList>
            <person name="Harrison J."/>
            <person name="Moore K.A."/>
            <person name="Paszkiewicz K."/>
            <person name="Jones T."/>
            <person name="Grant M."/>
            <person name="Ambacheew D."/>
            <person name="Muzemil S."/>
            <person name="Studholme D.J."/>
        </authorList>
    </citation>
    <scope>NUCLEOTIDE SEQUENCE [LARGE SCALE GENOMIC DNA]</scope>
</reference>
<accession>A0A426XLH1</accession>
<evidence type="ECO:0000313" key="2">
    <source>
        <dbReference type="Proteomes" id="UP000287651"/>
    </source>
</evidence>
<gene>
    <name evidence="1" type="ORF">B296_00053042</name>
</gene>
<proteinExistence type="predicted"/>
<comment type="caution">
    <text evidence="1">The sequence shown here is derived from an EMBL/GenBank/DDBJ whole genome shotgun (WGS) entry which is preliminary data.</text>
</comment>
<protein>
    <submittedName>
        <fullName evidence="1">Uncharacterized protein</fullName>
    </submittedName>
</protein>
<organism evidence="1 2">
    <name type="scientific">Ensete ventricosum</name>
    <name type="common">Abyssinian banana</name>
    <name type="synonym">Musa ensete</name>
    <dbReference type="NCBI Taxonomy" id="4639"/>
    <lineage>
        <taxon>Eukaryota</taxon>
        <taxon>Viridiplantae</taxon>
        <taxon>Streptophyta</taxon>
        <taxon>Embryophyta</taxon>
        <taxon>Tracheophyta</taxon>
        <taxon>Spermatophyta</taxon>
        <taxon>Magnoliopsida</taxon>
        <taxon>Liliopsida</taxon>
        <taxon>Zingiberales</taxon>
        <taxon>Musaceae</taxon>
        <taxon>Ensete</taxon>
    </lineage>
</organism>
<name>A0A426XLH1_ENSVE</name>
<sequence>MLSFVQPQPSVVTSFATAACRRYHYTSARDHAASISFQHHSNTNQHRPSLSLYCHIPSRYPYHCPFFPCLLRYFQHCSSPTPLQLRHQRCPHFIFSIGSDNSYSHRSPSFPFFHYHPSPAYGSSTTILDSHLVWRYQRAFNWLRILLPCTIVIFVPTHRYHPVLQPPLLLPSSSLSLTNCCFLTRSHYFLSMTLPLPSTLVVPSSSFVPNYSHLHQQQPPLTSPFSMTATAAFNHHHRLLCNRCWYLLVSQPP</sequence>